<proteinExistence type="inferred from homology"/>
<dbReference type="SUPFAM" id="SSF51735">
    <property type="entry name" value="NAD(P)-binding Rossmann-fold domains"/>
    <property type="match status" value="1"/>
</dbReference>
<dbReference type="Pfam" id="PF01370">
    <property type="entry name" value="Epimerase"/>
    <property type="match status" value="1"/>
</dbReference>
<gene>
    <name evidence="4" type="ORF">BDV96DRAFT_601644</name>
</gene>
<dbReference type="AlphaFoldDB" id="A0A6A5Z1A8"/>
<dbReference type="PANTHER" id="PTHR10366">
    <property type="entry name" value="NAD DEPENDENT EPIMERASE/DEHYDRATASE"/>
    <property type="match status" value="1"/>
</dbReference>
<accession>A0A6A5Z1A8</accession>
<reference evidence="4" key="1">
    <citation type="journal article" date="2020" name="Stud. Mycol.">
        <title>101 Dothideomycetes genomes: a test case for predicting lifestyles and emergence of pathogens.</title>
        <authorList>
            <person name="Haridas S."/>
            <person name="Albert R."/>
            <person name="Binder M."/>
            <person name="Bloem J."/>
            <person name="Labutti K."/>
            <person name="Salamov A."/>
            <person name="Andreopoulos B."/>
            <person name="Baker S."/>
            <person name="Barry K."/>
            <person name="Bills G."/>
            <person name="Bluhm B."/>
            <person name="Cannon C."/>
            <person name="Castanera R."/>
            <person name="Culley D."/>
            <person name="Daum C."/>
            <person name="Ezra D."/>
            <person name="Gonzalez J."/>
            <person name="Henrissat B."/>
            <person name="Kuo A."/>
            <person name="Liang C."/>
            <person name="Lipzen A."/>
            <person name="Lutzoni F."/>
            <person name="Magnuson J."/>
            <person name="Mondo S."/>
            <person name="Nolan M."/>
            <person name="Ohm R."/>
            <person name="Pangilinan J."/>
            <person name="Park H.-J."/>
            <person name="Ramirez L."/>
            <person name="Alfaro M."/>
            <person name="Sun H."/>
            <person name="Tritt A."/>
            <person name="Yoshinaga Y."/>
            <person name="Zwiers L.-H."/>
            <person name="Turgeon B."/>
            <person name="Goodwin S."/>
            <person name="Spatafora J."/>
            <person name="Crous P."/>
            <person name="Grigoriev I."/>
        </authorList>
    </citation>
    <scope>NUCLEOTIDE SEQUENCE</scope>
    <source>
        <strain evidence="4">CBS 627.86</strain>
    </source>
</reference>
<dbReference type="OrthoDB" id="2735536at2759"/>
<evidence type="ECO:0000313" key="5">
    <source>
        <dbReference type="Proteomes" id="UP000799770"/>
    </source>
</evidence>
<dbReference type="GO" id="GO:0016616">
    <property type="term" value="F:oxidoreductase activity, acting on the CH-OH group of donors, NAD or NADP as acceptor"/>
    <property type="evidence" value="ECO:0007669"/>
    <property type="project" value="TreeGrafter"/>
</dbReference>
<dbReference type="Proteomes" id="UP000799770">
    <property type="component" value="Unassembled WGS sequence"/>
</dbReference>
<dbReference type="Gene3D" id="3.40.50.720">
    <property type="entry name" value="NAD(P)-binding Rossmann-like Domain"/>
    <property type="match status" value="1"/>
</dbReference>
<evidence type="ECO:0000259" key="3">
    <source>
        <dbReference type="Pfam" id="PF01370"/>
    </source>
</evidence>
<feature type="domain" description="NAD-dependent epimerase/dehydratase" evidence="3">
    <location>
        <begin position="6"/>
        <end position="260"/>
    </location>
</feature>
<evidence type="ECO:0000256" key="1">
    <source>
        <dbReference type="ARBA" id="ARBA00023002"/>
    </source>
</evidence>
<dbReference type="PANTHER" id="PTHR10366:SF812">
    <property type="entry name" value="VPS9 DOMAIN-CONTAINING PROTEIN"/>
    <property type="match status" value="1"/>
</dbReference>
<name>A0A6A5Z1A8_9PLEO</name>
<evidence type="ECO:0000313" key="4">
    <source>
        <dbReference type="EMBL" id="KAF2112813.1"/>
    </source>
</evidence>
<dbReference type="EMBL" id="ML977329">
    <property type="protein sequence ID" value="KAF2112813.1"/>
    <property type="molecule type" value="Genomic_DNA"/>
</dbReference>
<sequence length="341" mass="37355">MPGPLIFITGGTGFIGAHTVLASLEAGYRVRLSIRKPEQEATIFERYPNFASNIETVLITDFSNPDSFKKALGGVEYVFHLASPMPGAGTDVRKDYVEPAVDATLSVLKAALDFEEIKTLIVMSSVVALLPADTLTRIGEDIHAKDNTGDVIPVDLDRDFPPDLFGHAVRYASSKILAHQATRDFLSQQRPHYKLLTLHPAYVMGNDLTQTTAEGLGGINGMFFMSLGSEKPILGTAWVHVKDIAEAHVRAIQSEVDTGKEFLLSGPPFPWEDAIEYVKEKYPDLEVKLAPPFEGRWSADVSFAEKVLGMKWRSKESILDDLIGQQLQLRAQTGGAGDAKI</sequence>
<keyword evidence="5" id="KW-1185">Reference proteome</keyword>
<protein>
    <recommendedName>
        <fullName evidence="3">NAD-dependent epimerase/dehydratase domain-containing protein</fullName>
    </recommendedName>
</protein>
<keyword evidence="1" id="KW-0560">Oxidoreductase</keyword>
<dbReference type="InterPro" id="IPR050425">
    <property type="entry name" value="NAD(P)_dehydrat-like"/>
</dbReference>
<evidence type="ECO:0000256" key="2">
    <source>
        <dbReference type="ARBA" id="ARBA00023445"/>
    </source>
</evidence>
<dbReference type="InterPro" id="IPR036291">
    <property type="entry name" value="NAD(P)-bd_dom_sf"/>
</dbReference>
<comment type="similarity">
    <text evidence="2">Belongs to the NAD(P)-dependent epimerase/dehydratase family. Dihydroflavonol-4-reductase subfamily.</text>
</comment>
<organism evidence="4 5">
    <name type="scientific">Lophiotrema nucula</name>
    <dbReference type="NCBI Taxonomy" id="690887"/>
    <lineage>
        <taxon>Eukaryota</taxon>
        <taxon>Fungi</taxon>
        <taxon>Dikarya</taxon>
        <taxon>Ascomycota</taxon>
        <taxon>Pezizomycotina</taxon>
        <taxon>Dothideomycetes</taxon>
        <taxon>Pleosporomycetidae</taxon>
        <taxon>Pleosporales</taxon>
        <taxon>Lophiotremataceae</taxon>
        <taxon>Lophiotrema</taxon>
    </lineage>
</organism>
<dbReference type="InterPro" id="IPR001509">
    <property type="entry name" value="Epimerase_deHydtase"/>
</dbReference>